<dbReference type="AlphaFoldDB" id="A0A917FFY7"/>
<organism evidence="1 2">
    <name type="scientific">Paenibacillus albidus</name>
    <dbReference type="NCBI Taxonomy" id="2041023"/>
    <lineage>
        <taxon>Bacteria</taxon>
        <taxon>Bacillati</taxon>
        <taxon>Bacillota</taxon>
        <taxon>Bacilli</taxon>
        <taxon>Bacillales</taxon>
        <taxon>Paenibacillaceae</taxon>
        <taxon>Paenibacillus</taxon>
    </lineage>
</organism>
<keyword evidence="2" id="KW-1185">Reference proteome</keyword>
<name>A0A917FFY7_9BACL</name>
<protein>
    <submittedName>
        <fullName evidence="1">Uncharacterized protein</fullName>
    </submittedName>
</protein>
<reference evidence="1" key="2">
    <citation type="submission" date="2020-09" db="EMBL/GenBank/DDBJ databases">
        <authorList>
            <person name="Sun Q."/>
            <person name="Zhou Y."/>
        </authorList>
    </citation>
    <scope>NUCLEOTIDE SEQUENCE</scope>
    <source>
        <strain evidence="1">CGMCC 1.16134</strain>
    </source>
</reference>
<evidence type="ECO:0000313" key="2">
    <source>
        <dbReference type="Proteomes" id="UP000637643"/>
    </source>
</evidence>
<gene>
    <name evidence="1" type="ORF">GCM10010912_28310</name>
</gene>
<proteinExistence type="predicted"/>
<comment type="caution">
    <text evidence="1">The sequence shown here is derived from an EMBL/GenBank/DDBJ whole genome shotgun (WGS) entry which is preliminary data.</text>
</comment>
<sequence length="51" mass="5573">MDHNWTNSVISRLPIATAGIVHAYGDNGRSLSISMNLITLHNCEMSFLPSS</sequence>
<dbReference type="Proteomes" id="UP000637643">
    <property type="component" value="Unassembled WGS sequence"/>
</dbReference>
<accession>A0A917FFY7</accession>
<dbReference type="EMBL" id="BMKR01000010">
    <property type="protein sequence ID" value="GGF81562.1"/>
    <property type="molecule type" value="Genomic_DNA"/>
</dbReference>
<evidence type="ECO:0000313" key="1">
    <source>
        <dbReference type="EMBL" id="GGF81562.1"/>
    </source>
</evidence>
<reference evidence="1" key="1">
    <citation type="journal article" date="2014" name="Int. J. Syst. Evol. Microbiol.">
        <title>Complete genome sequence of Corynebacterium casei LMG S-19264T (=DSM 44701T), isolated from a smear-ripened cheese.</title>
        <authorList>
            <consortium name="US DOE Joint Genome Institute (JGI-PGF)"/>
            <person name="Walter F."/>
            <person name="Albersmeier A."/>
            <person name="Kalinowski J."/>
            <person name="Ruckert C."/>
        </authorList>
    </citation>
    <scope>NUCLEOTIDE SEQUENCE</scope>
    <source>
        <strain evidence="1">CGMCC 1.16134</strain>
    </source>
</reference>